<feature type="transmembrane region" description="Helical" evidence="1">
    <location>
        <begin position="27"/>
        <end position="49"/>
    </location>
</feature>
<comment type="caution">
    <text evidence="2">The sequence shown here is derived from an EMBL/GenBank/DDBJ whole genome shotgun (WGS) entry which is preliminary data.</text>
</comment>
<keyword evidence="3" id="KW-1185">Reference proteome</keyword>
<protein>
    <submittedName>
        <fullName evidence="2">Uncharacterized protein</fullName>
    </submittedName>
</protein>
<sequence>MVEIRKAQGARLLACDLEPMASGAGQLYFLNLLSKALLSSAMLFLMNFFRVPRPLFLKLRLCYSSLFIFV</sequence>
<evidence type="ECO:0000313" key="3">
    <source>
        <dbReference type="Proteomes" id="UP000234950"/>
    </source>
</evidence>
<evidence type="ECO:0000313" key="2">
    <source>
        <dbReference type="EMBL" id="PLS01415.1"/>
    </source>
</evidence>
<gene>
    <name evidence="2" type="ORF">CVD27_25375</name>
</gene>
<dbReference type="EMBL" id="PGVE01000097">
    <property type="protein sequence ID" value="PLS01415.1"/>
    <property type="molecule type" value="Genomic_DNA"/>
</dbReference>
<organism evidence="2 3">
    <name type="scientific">Neobacillus cucumis</name>
    <dbReference type="NCBI Taxonomy" id="1740721"/>
    <lineage>
        <taxon>Bacteria</taxon>
        <taxon>Bacillati</taxon>
        <taxon>Bacillota</taxon>
        <taxon>Bacilli</taxon>
        <taxon>Bacillales</taxon>
        <taxon>Bacillaceae</taxon>
        <taxon>Neobacillus</taxon>
    </lineage>
</organism>
<reference evidence="2 3" key="1">
    <citation type="submission" date="2017-11" db="EMBL/GenBank/DDBJ databases">
        <title>Comparitive Functional Genomics of Dry Heat Resistant strains isolated from the Viking Spacecraft.</title>
        <authorList>
            <person name="Seuylemezian A."/>
            <person name="Cooper K."/>
            <person name="Vaishampayan P."/>
        </authorList>
    </citation>
    <scope>NUCLEOTIDE SEQUENCE [LARGE SCALE GENOMIC DNA]</scope>
    <source>
        <strain evidence="2 3">V32-6</strain>
    </source>
</reference>
<dbReference type="Proteomes" id="UP000234950">
    <property type="component" value="Unassembled WGS sequence"/>
</dbReference>
<name>A0A2N5H7B9_9BACI</name>
<keyword evidence="1" id="KW-1133">Transmembrane helix</keyword>
<dbReference type="AlphaFoldDB" id="A0A2N5H7B9"/>
<accession>A0A2N5H7B9</accession>
<evidence type="ECO:0000256" key="1">
    <source>
        <dbReference type="SAM" id="Phobius"/>
    </source>
</evidence>
<keyword evidence="1" id="KW-0472">Membrane</keyword>
<keyword evidence="1" id="KW-0812">Transmembrane</keyword>
<proteinExistence type="predicted"/>